<keyword evidence="2" id="KW-0812">Transmembrane</keyword>
<feature type="transmembrane region" description="Helical" evidence="2">
    <location>
        <begin position="234"/>
        <end position="256"/>
    </location>
</feature>
<feature type="compositionally biased region" description="Low complexity" evidence="1">
    <location>
        <begin position="592"/>
        <end position="607"/>
    </location>
</feature>
<feature type="compositionally biased region" description="Basic and acidic residues" evidence="1">
    <location>
        <begin position="127"/>
        <end position="145"/>
    </location>
</feature>
<accession>A0ABP3R9H3</accession>
<name>A0ABP3R9H3_9ACTN</name>
<dbReference type="Pfam" id="PF19877">
    <property type="entry name" value="DUF6350"/>
    <property type="match status" value="1"/>
</dbReference>
<feature type="transmembrane region" description="Helical" evidence="2">
    <location>
        <begin position="185"/>
        <end position="204"/>
    </location>
</feature>
<keyword evidence="2" id="KW-0472">Membrane</keyword>
<sequence length="644" mass="66230">MTQVTDRGLMLPAAQGRSSVLATCALRGAVAAGLGLGALAVLVTVVWISSPYPDSGPGGALRAAASLWLLAHGTQLVRPETLSGVAAPVGIVPLLLVGLPVWLAHRAARDALTYGEELAEDDQGESDEGKGNEGKVNEGESDEHPPLPPAWTAFAAVTGGYLLVGGAAVLYAADGPLPAAPLSAVLHLPLVASVAVAVGLWSAYGRPSAPLPRWVPGPVRRVLVHRQTKTAVRAGSAGVATLLAGGALLAGTALVWHIGAAEDTFLRLAEDWPGRLAVLFLGLALVPNAMVWGAAYGLGPGFVLGTGAVATPLGVTGTPAVPHFPLLSALPQEPRGSWLTWSVGALPVLAAGAVAWWTARRAADESWGRRETALGALYGAAVCGVALALLSALSGGPLGTGRLAALGPVWWRTGGAALLWTAGVGVPLSLVLRWWRGRAPRRAAGRAARRAAGGRWWSRLPEVFRWRWWSRLPQVLRRRWWSRGGVGARQFWVRWLSRGEVGARPFSARGELGRRRFRWRRRSRGAAVDSGNVEPYDFLPVGAWHESGAREVRWAALREASGGLMADIETGPPAPPGAAGLGVVGVGVPEPGVGAAGAGAPEPDVGASGDGVVAEPGPNGSGDSGEPGAEGSPTPEPGGGPPAP</sequence>
<feature type="compositionally biased region" description="Pro residues" evidence="1">
    <location>
        <begin position="634"/>
        <end position="644"/>
    </location>
</feature>
<dbReference type="Proteomes" id="UP001500668">
    <property type="component" value="Unassembled WGS sequence"/>
</dbReference>
<feature type="transmembrane region" description="Helical" evidence="2">
    <location>
        <begin position="276"/>
        <end position="295"/>
    </location>
</feature>
<comment type="caution">
    <text evidence="3">The sequence shown here is derived from an EMBL/GenBank/DDBJ whole genome shotgun (WGS) entry which is preliminary data.</text>
</comment>
<dbReference type="EMBL" id="BAAACA010000021">
    <property type="protein sequence ID" value="GAA0605966.1"/>
    <property type="molecule type" value="Genomic_DNA"/>
</dbReference>
<evidence type="ECO:0000313" key="4">
    <source>
        <dbReference type="Proteomes" id="UP001500668"/>
    </source>
</evidence>
<feature type="transmembrane region" description="Helical" evidence="2">
    <location>
        <begin position="84"/>
        <end position="104"/>
    </location>
</feature>
<evidence type="ECO:0000256" key="2">
    <source>
        <dbReference type="SAM" id="Phobius"/>
    </source>
</evidence>
<keyword evidence="4" id="KW-1185">Reference proteome</keyword>
<evidence type="ECO:0000313" key="3">
    <source>
        <dbReference type="EMBL" id="GAA0605966.1"/>
    </source>
</evidence>
<organism evidence="3 4">
    <name type="scientific">Streptomyces crystallinus</name>
    <dbReference type="NCBI Taxonomy" id="68191"/>
    <lineage>
        <taxon>Bacteria</taxon>
        <taxon>Bacillati</taxon>
        <taxon>Actinomycetota</taxon>
        <taxon>Actinomycetes</taxon>
        <taxon>Kitasatosporales</taxon>
        <taxon>Streptomycetaceae</taxon>
        <taxon>Streptomyces</taxon>
    </lineage>
</organism>
<gene>
    <name evidence="3" type="ORF">GCM10010394_39810</name>
</gene>
<feature type="transmembrane region" description="Helical" evidence="2">
    <location>
        <begin position="371"/>
        <end position="390"/>
    </location>
</feature>
<feature type="region of interest" description="Disordered" evidence="1">
    <location>
        <begin position="117"/>
        <end position="149"/>
    </location>
</feature>
<keyword evidence="2" id="KW-1133">Transmembrane helix</keyword>
<evidence type="ECO:0008006" key="5">
    <source>
        <dbReference type="Google" id="ProtNLM"/>
    </source>
</evidence>
<feature type="region of interest" description="Disordered" evidence="1">
    <location>
        <begin position="592"/>
        <end position="644"/>
    </location>
</feature>
<feature type="compositionally biased region" description="Acidic residues" evidence="1">
    <location>
        <begin position="117"/>
        <end position="126"/>
    </location>
</feature>
<evidence type="ECO:0000256" key="1">
    <source>
        <dbReference type="SAM" id="MobiDB-lite"/>
    </source>
</evidence>
<feature type="transmembrane region" description="Helical" evidence="2">
    <location>
        <begin position="20"/>
        <end position="48"/>
    </location>
</feature>
<dbReference type="RefSeq" id="WP_344075049.1">
    <property type="nucleotide sequence ID" value="NZ_BAAACA010000021.1"/>
</dbReference>
<dbReference type="InterPro" id="IPR045931">
    <property type="entry name" value="DUF6350"/>
</dbReference>
<feature type="transmembrane region" description="Helical" evidence="2">
    <location>
        <begin position="338"/>
        <end position="359"/>
    </location>
</feature>
<feature type="transmembrane region" description="Helical" evidence="2">
    <location>
        <begin position="410"/>
        <end position="432"/>
    </location>
</feature>
<feature type="transmembrane region" description="Helical" evidence="2">
    <location>
        <begin position="150"/>
        <end position="173"/>
    </location>
</feature>
<protein>
    <recommendedName>
        <fullName evidence="5">Integral membrane protein</fullName>
    </recommendedName>
</protein>
<reference evidence="4" key="1">
    <citation type="journal article" date="2019" name="Int. J. Syst. Evol. Microbiol.">
        <title>The Global Catalogue of Microorganisms (GCM) 10K type strain sequencing project: providing services to taxonomists for standard genome sequencing and annotation.</title>
        <authorList>
            <consortium name="The Broad Institute Genomics Platform"/>
            <consortium name="The Broad Institute Genome Sequencing Center for Infectious Disease"/>
            <person name="Wu L."/>
            <person name="Ma J."/>
        </authorList>
    </citation>
    <scope>NUCLEOTIDE SEQUENCE [LARGE SCALE GENOMIC DNA]</scope>
    <source>
        <strain evidence="4">JCM 5067</strain>
    </source>
</reference>
<proteinExistence type="predicted"/>